<organism evidence="2 3">
    <name type="scientific">Escherichia coli</name>
    <dbReference type="NCBI Taxonomy" id="562"/>
    <lineage>
        <taxon>Bacteria</taxon>
        <taxon>Pseudomonadati</taxon>
        <taxon>Pseudomonadota</taxon>
        <taxon>Gammaproteobacteria</taxon>
        <taxon>Enterobacterales</taxon>
        <taxon>Enterobacteriaceae</taxon>
        <taxon>Escherichia</taxon>
    </lineage>
</organism>
<accession>A0A2X1JHP5</accession>
<dbReference type="GO" id="GO:0000166">
    <property type="term" value="F:nucleotide binding"/>
    <property type="evidence" value="ECO:0007669"/>
    <property type="project" value="UniProtKB-KW"/>
</dbReference>
<sequence length="69" mass="7782">MILSVAILTINALAQDDNGEIIDPYNGLGDLQNRLLRHVSPAFGEDPLRVLRVARFAARYAHPRFSYCR</sequence>
<dbReference type="EMBL" id="UARS01000006">
    <property type="protein sequence ID" value="SPW45833.1"/>
    <property type="molecule type" value="Genomic_DNA"/>
</dbReference>
<dbReference type="GO" id="GO:0016787">
    <property type="term" value="F:hydrolase activity"/>
    <property type="evidence" value="ECO:0007669"/>
    <property type="project" value="UniProtKB-KW"/>
</dbReference>
<gene>
    <name evidence="2" type="primary">cca_3</name>
    <name evidence="2" type="ORF">NCTC11126_03116</name>
</gene>
<dbReference type="PANTHER" id="PTHR47545">
    <property type="entry name" value="MULTIFUNCTIONAL CCA PROTEIN"/>
    <property type="match status" value="1"/>
</dbReference>
<proteinExistence type="predicted"/>
<evidence type="ECO:0000313" key="3">
    <source>
        <dbReference type="Proteomes" id="UP000250561"/>
    </source>
</evidence>
<name>A0A2X1JHP5_ECOLX</name>
<keyword evidence="2" id="KW-0808">Transferase</keyword>
<dbReference type="SUPFAM" id="SSF81301">
    <property type="entry name" value="Nucleotidyltransferase"/>
    <property type="match status" value="1"/>
</dbReference>
<reference evidence="2 3" key="1">
    <citation type="submission" date="2018-06" db="EMBL/GenBank/DDBJ databases">
        <authorList>
            <consortium name="Pathogen Informatics"/>
            <person name="Doyle S."/>
        </authorList>
    </citation>
    <scope>NUCLEOTIDE SEQUENCE [LARGE SCALE GENOMIC DNA]</scope>
    <source>
        <strain evidence="2 3">NCTC11126</strain>
    </source>
</reference>
<evidence type="ECO:0000256" key="1">
    <source>
        <dbReference type="ARBA" id="ARBA00022741"/>
    </source>
</evidence>
<dbReference type="Proteomes" id="UP000250561">
    <property type="component" value="Unassembled WGS sequence"/>
</dbReference>
<dbReference type="Gene3D" id="1.10.3090.10">
    <property type="entry name" value="cca-adding enzyme, domain 2"/>
    <property type="match status" value="1"/>
</dbReference>
<keyword evidence="2" id="KW-0378">Hydrolase</keyword>
<keyword evidence="1" id="KW-0547">Nucleotide-binding</keyword>
<protein>
    <submittedName>
        <fullName evidence="2">Multifunctional Cca protein [includes: tRNA nucleotidyltransferase 2'-nucleotidase 2',3'-cyclic phosphodiesterase phosphatase]</fullName>
        <ecNumber evidence="2">3.1.3.-</ecNumber>
    </submittedName>
</protein>
<dbReference type="InterPro" id="IPR050124">
    <property type="entry name" value="tRNA_CCA-adding_enzyme"/>
</dbReference>
<evidence type="ECO:0000313" key="2">
    <source>
        <dbReference type="EMBL" id="SPW45833.1"/>
    </source>
</evidence>
<dbReference type="AlphaFoldDB" id="A0A2X1JHP5"/>
<dbReference type="PANTHER" id="PTHR47545:SF1">
    <property type="entry name" value="MULTIFUNCTIONAL CCA PROTEIN"/>
    <property type="match status" value="1"/>
</dbReference>
<dbReference type="EC" id="3.1.3.-" evidence="2"/>
<dbReference type="Gene3D" id="3.30.460.10">
    <property type="entry name" value="Beta Polymerase, domain 2"/>
    <property type="match status" value="1"/>
</dbReference>
<dbReference type="GO" id="GO:0016740">
    <property type="term" value="F:transferase activity"/>
    <property type="evidence" value="ECO:0007669"/>
    <property type="project" value="UniProtKB-KW"/>
</dbReference>
<dbReference type="InterPro" id="IPR043519">
    <property type="entry name" value="NT_sf"/>
</dbReference>
<dbReference type="SUPFAM" id="SSF81891">
    <property type="entry name" value="Poly A polymerase C-terminal region-like"/>
    <property type="match status" value="1"/>
</dbReference>